<evidence type="ECO:0000313" key="2">
    <source>
        <dbReference type="Proteomes" id="UP001646157"/>
    </source>
</evidence>
<comment type="caution">
    <text evidence="1">The sequence shown here is derived from an EMBL/GenBank/DDBJ whole genome shotgun (WGS) entry which is preliminary data.</text>
</comment>
<keyword evidence="2" id="KW-1185">Reference proteome</keyword>
<name>A0ABS2NDJ9_9BACI</name>
<proteinExistence type="predicted"/>
<evidence type="ECO:0000313" key="1">
    <source>
        <dbReference type="EMBL" id="MBM7585927.1"/>
    </source>
</evidence>
<dbReference type="EMBL" id="JAFBDZ010000002">
    <property type="protein sequence ID" value="MBM7585927.1"/>
    <property type="molecule type" value="Genomic_DNA"/>
</dbReference>
<reference evidence="1 2" key="1">
    <citation type="submission" date="2021-01" db="EMBL/GenBank/DDBJ databases">
        <title>Genomic Encyclopedia of Type Strains, Phase IV (KMG-IV): sequencing the most valuable type-strain genomes for metagenomic binning, comparative biology and taxonomic classification.</title>
        <authorList>
            <person name="Goeker M."/>
        </authorList>
    </citation>
    <scope>NUCLEOTIDE SEQUENCE [LARGE SCALE GENOMIC DNA]</scope>
    <source>
        <strain evidence="1 2">DSM 24834</strain>
    </source>
</reference>
<gene>
    <name evidence="1" type="ORF">JOC86_002469</name>
</gene>
<organism evidence="1 2">
    <name type="scientific">Rossellomorea pakistanensis</name>
    <dbReference type="NCBI Taxonomy" id="992288"/>
    <lineage>
        <taxon>Bacteria</taxon>
        <taxon>Bacillati</taxon>
        <taxon>Bacillota</taxon>
        <taxon>Bacilli</taxon>
        <taxon>Bacillales</taxon>
        <taxon>Bacillaceae</taxon>
        <taxon>Rossellomorea</taxon>
    </lineage>
</organism>
<protein>
    <submittedName>
        <fullName evidence="1">Uncharacterized protein</fullName>
    </submittedName>
</protein>
<sequence length="38" mass="4548">MKHTSTEPLKNPPYNIIKDEKLVSSFQWKNFKKRVEGE</sequence>
<accession>A0ABS2NDJ9</accession>
<dbReference type="Proteomes" id="UP001646157">
    <property type="component" value="Unassembled WGS sequence"/>
</dbReference>